<dbReference type="InterPro" id="IPR043905">
    <property type="entry name" value="DUF5771"/>
</dbReference>
<feature type="compositionally biased region" description="Basic residues" evidence="1">
    <location>
        <begin position="32"/>
        <end position="49"/>
    </location>
</feature>
<organism evidence="2">
    <name type="scientific">viral metagenome</name>
    <dbReference type="NCBI Taxonomy" id="1070528"/>
    <lineage>
        <taxon>unclassified sequences</taxon>
        <taxon>metagenomes</taxon>
        <taxon>organismal metagenomes</taxon>
    </lineage>
</organism>
<dbReference type="AlphaFoldDB" id="A0A6C0JLM2"/>
<reference evidence="2" key="1">
    <citation type="journal article" date="2020" name="Nature">
        <title>Giant virus diversity and host interactions through global metagenomics.</title>
        <authorList>
            <person name="Schulz F."/>
            <person name="Roux S."/>
            <person name="Paez-Espino D."/>
            <person name="Jungbluth S."/>
            <person name="Walsh D.A."/>
            <person name="Denef V.J."/>
            <person name="McMahon K.D."/>
            <person name="Konstantinidis K.T."/>
            <person name="Eloe-Fadrosh E.A."/>
            <person name="Kyrpides N.C."/>
            <person name="Woyke T."/>
        </authorList>
    </citation>
    <scope>NUCLEOTIDE SEQUENCE</scope>
    <source>
        <strain evidence="2">GVMAG-M-3300027734-16</strain>
    </source>
</reference>
<dbReference type="Pfam" id="PF19075">
    <property type="entry name" value="DUF5771"/>
    <property type="match status" value="1"/>
</dbReference>
<protein>
    <submittedName>
        <fullName evidence="2">Uncharacterized protein</fullName>
    </submittedName>
</protein>
<dbReference type="EMBL" id="MN740412">
    <property type="protein sequence ID" value="QHU05367.1"/>
    <property type="molecule type" value="Genomic_DNA"/>
</dbReference>
<sequence>MTETCGGRKHTRRYWKTHPGIGELKKGELHGYHAKSSKTSRRRSLRKTVRSVGPLSTFRKLNALAVYTKYSSPTKSKTIKTDRNWVKKTFMK</sequence>
<proteinExistence type="predicted"/>
<evidence type="ECO:0000313" key="2">
    <source>
        <dbReference type="EMBL" id="QHU05367.1"/>
    </source>
</evidence>
<feature type="region of interest" description="Disordered" evidence="1">
    <location>
        <begin position="30"/>
        <end position="50"/>
    </location>
</feature>
<evidence type="ECO:0000256" key="1">
    <source>
        <dbReference type="SAM" id="MobiDB-lite"/>
    </source>
</evidence>
<name>A0A6C0JLM2_9ZZZZ</name>
<accession>A0A6C0JLM2</accession>